<protein>
    <submittedName>
        <fullName evidence="2">Recombinase family protein</fullName>
    </submittedName>
</protein>
<organism evidence="2 5">
    <name type="scientific">Phocaeicola vulgatus</name>
    <name type="common">Bacteroides vulgatus</name>
    <dbReference type="NCBI Taxonomy" id="821"/>
    <lineage>
        <taxon>Bacteria</taxon>
        <taxon>Pseudomonadati</taxon>
        <taxon>Bacteroidota</taxon>
        <taxon>Bacteroidia</taxon>
        <taxon>Bacteroidales</taxon>
        <taxon>Bacteroidaceae</taxon>
        <taxon>Phocaeicola</taxon>
    </lineage>
</organism>
<evidence type="ECO:0000313" key="3">
    <source>
        <dbReference type="EMBL" id="KAB6704178.1"/>
    </source>
</evidence>
<dbReference type="Proteomes" id="UP000437380">
    <property type="component" value="Unassembled WGS sequence"/>
</dbReference>
<dbReference type="Proteomes" id="UP000470777">
    <property type="component" value="Unassembled WGS sequence"/>
</dbReference>
<dbReference type="AlphaFoldDB" id="A0A6I1BXN0"/>
<comment type="caution">
    <text evidence="2">The sequence shown here is derived from an EMBL/GenBank/DDBJ whole genome shotgun (WGS) entry which is preliminary data.</text>
</comment>
<evidence type="ECO:0000313" key="4">
    <source>
        <dbReference type="Proteomes" id="UP000437380"/>
    </source>
</evidence>
<reference evidence="4 5" key="1">
    <citation type="journal article" date="2019" name="Nat. Med.">
        <title>A library of human gut bacterial isolates paired with longitudinal multiomics data enables mechanistic microbiome research.</title>
        <authorList>
            <person name="Poyet M."/>
            <person name="Groussin M."/>
            <person name="Gibbons S.M."/>
            <person name="Avila-Pacheco J."/>
            <person name="Jiang X."/>
            <person name="Kearney S.M."/>
            <person name="Perrotta A.R."/>
            <person name="Berdy B."/>
            <person name="Zhao S."/>
            <person name="Lieberman T.D."/>
            <person name="Swanson P.K."/>
            <person name="Smith M."/>
            <person name="Roesemann S."/>
            <person name="Alexander J.E."/>
            <person name="Rich S.A."/>
            <person name="Livny J."/>
            <person name="Vlamakis H."/>
            <person name="Clish C."/>
            <person name="Bullock K."/>
            <person name="Deik A."/>
            <person name="Scott J."/>
            <person name="Pierce K.A."/>
            <person name="Xavier R.J."/>
            <person name="Alm E.J."/>
        </authorList>
    </citation>
    <scope>NUCLEOTIDE SEQUENCE [LARGE SCALE GENOMIC DNA]</scope>
    <source>
        <strain evidence="3 4">BIOML-A82</strain>
        <strain evidence="2 5">BIOML-A85</strain>
        <strain evidence="1 6">BIOML-A93</strain>
    </source>
</reference>
<evidence type="ECO:0000313" key="2">
    <source>
        <dbReference type="EMBL" id="KAB6696963.1"/>
    </source>
</evidence>
<proteinExistence type="predicted"/>
<name>A0A6I1BXN0_PHOVU</name>
<dbReference type="Proteomes" id="UP000470952">
    <property type="component" value="Unassembled WGS sequence"/>
</dbReference>
<dbReference type="EMBL" id="WCZV01000001">
    <property type="protein sequence ID" value="KAB6704178.1"/>
    <property type="molecule type" value="Genomic_DNA"/>
</dbReference>
<accession>A0A6I1BXN0</accession>
<dbReference type="Gene3D" id="1.10.10.60">
    <property type="entry name" value="Homeodomain-like"/>
    <property type="match status" value="1"/>
</dbReference>
<evidence type="ECO:0000313" key="1">
    <source>
        <dbReference type="EMBL" id="KAB6663186.1"/>
    </source>
</evidence>
<evidence type="ECO:0000313" key="5">
    <source>
        <dbReference type="Proteomes" id="UP000470777"/>
    </source>
</evidence>
<sequence length="77" mass="8754">MERENISYRLQSGKAQYIAKGGQVGKKTGYRKPKEKKAEQYSGVLKLLSKNYPIKMVSKLEGVSVSTVQRLKKEFCL</sequence>
<dbReference type="RefSeq" id="WP_130085012.1">
    <property type="nucleotide sequence ID" value="NZ_JADMQI010000002.1"/>
</dbReference>
<gene>
    <name evidence="3" type="ORF">GAY17_01190</name>
    <name evidence="1" type="ORF">GAZ76_02020</name>
    <name evidence="2" type="ORF">GAZ92_01190</name>
</gene>
<dbReference type="EMBL" id="WCZY01000001">
    <property type="protein sequence ID" value="KAB6696963.1"/>
    <property type="molecule type" value="Genomic_DNA"/>
</dbReference>
<evidence type="ECO:0000313" key="6">
    <source>
        <dbReference type="Proteomes" id="UP000470952"/>
    </source>
</evidence>
<dbReference type="EMBL" id="WDAG01000002">
    <property type="protein sequence ID" value="KAB6663186.1"/>
    <property type="molecule type" value="Genomic_DNA"/>
</dbReference>